<dbReference type="PANTHER" id="PTHR13466">
    <property type="entry name" value="TEX2 PROTEIN-RELATED"/>
    <property type="match status" value="1"/>
</dbReference>
<dbReference type="InterPro" id="IPR031468">
    <property type="entry name" value="SMP_LBD"/>
</dbReference>
<dbReference type="PROSITE" id="PS51847">
    <property type="entry name" value="SMP"/>
    <property type="match status" value="1"/>
</dbReference>
<evidence type="ECO:0000256" key="3">
    <source>
        <dbReference type="ARBA" id="ARBA00022692"/>
    </source>
</evidence>
<dbReference type="AlphaFoldDB" id="A0A814BUR2"/>
<evidence type="ECO:0000256" key="2">
    <source>
        <dbReference type="ARBA" id="ARBA00022448"/>
    </source>
</evidence>
<proteinExistence type="predicted"/>
<keyword evidence="3 9" id="KW-0812">Transmembrane</keyword>
<dbReference type="Proteomes" id="UP000663828">
    <property type="component" value="Unassembled WGS sequence"/>
</dbReference>
<keyword evidence="8 9" id="KW-0472">Membrane</keyword>
<name>A0A814BUR2_ADIRI</name>
<evidence type="ECO:0000313" key="12">
    <source>
        <dbReference type="Proteomes" id="UP000663828"/>
    </source>
</evidence>
<evidence type="ECO:0000256" key="1">
    <source>
        <dbReference type="ARBA" id="ARBA00004586"/>
    </source>
</evidence>
<evidence type="ECO:0000256" key="4">
    <source>
        <dbReference type="ARBA" id="ARBA00022824"/>
    </source>
</evidence>
<keyword evidence="12" id="KW-1185">Reference proteome</keyword>
<feature type="domain" description="SMP-LTD" evidence="10">
    <location>
        <begin position="277"/>
        <end position="506"/>
    </location>
</feature>
<keyword evidence="6" id="KW-0445">Lipid transport</keyword>
<keyword evidence="2" id="KW-0813">Transport</keyword>
<organism evidence="11 12">
    <name type="scientific">Adineta ricciae</name>
    <name type="common">Rotifer</name>
    <dbReference type="NCBI Taxonomy" id="249248"/>
    <lineage>
        <taxon>Eukaryota</taxon>
        <taxon>Metazoa</taxon>
        <taxon>Spiralia</taxon>
        <taxon>Gnathifera</taxon>
        <taxon>Rotifera</taxon>
        <taxon>Eurotatoria</taxon>
        <taxon>Bdelloidea</taxon>
        <taxon>Adinetida</taxon>
        <taxon>Adinetidae</taxon>
        <taxon>Adineta</taxon>
    </lineage>
</organism>
<dbReference type="CDD" id="cd21675">
    <property type="entry name" value="SMP_TEX2"/>
    <property type="match status" value="1"/>
</dbReference>
<dbReference type="EMBL" id="CAJNOR010000496">
    <property type="protein sequence ID" value="CAF0931100.1"/>
    <property type="molecule type" value="Genomic_DNA"/>
</dbReference>
<evidence type="ECO:0000256" key="8">
    <source>
        <dbReference type="ARBA" id="ARBA00023136"/>
    </source>
</evidence>
<evidence type="ECO:0000256" key="5">
    <source>
        <dbReference type="ARBA" id="ARBA00022989"/>
    </source>
</evidence>
<keyword evidence="5 9" id="KW-1133">Transmembrane helix</keyword>
<evidence type="ECO:0000259" key="10">
    <source>
        <dbReference type="PROSITE" id="PS51847"/>
    </source>
</evidence>
<reference evidence="11" key="1">
    <citation type="submission" date="2021-02" db="EMBL/GenBank/DDBJ databases">
        <authorList>
            <person name="Nowell W R."/>
        </authorList>
    </citation>
    <scope>NUCLEOTIDE SEQUENCE</scope>
</reference>
<dbReference type="PANTHER" id="PTHR13466:SF0">
    <property type="entry name" value="SMP-LTD DOMAIN-CONTAINING PROTEIN"/>
    <property type="match status" value="1"/>
</dbReference>
<feature type="transmembrane region" description="Helical" evidence="9">
    <location>
        <begin position="6"/>
        <end position="32"/>
    </location>
</feature>
<keyword evidence="7" id="KW-0446">Lipid-binding</keyword>
<accession>A0A814BUR2</accession>
<dbReference type="GO" id="GO:0006869">
    <property type="term" value="P:lipid transport"/>
    <property type="evidence" value="ECO:0007669"/>
    <property type="project" value="UniProtKB-KW"/>
</dbReference>
<evidence type="ECO:0000256" key="9">
    <source>
        <dbReference type="SAM" id="Phobius"/>
    </source>
</evidence>
<protein>
    <recommendedName>
        <fullName evidence="10">SMP-LTD domain-containing protein</fullName>
    </recommendedName>
</protein>
<comment type="caution">
    <text evidence="11">The sequence shown here is derived from an EMBL/GenBank/DDBJ whole genome shotgun (WGS) entry which is preliminary data.</text>
</comment>
<sequence length="593" mass="70548">MDFVAFLSHLFICLIGILISIPFAFLLTRIFTLNATNKQLRRISSLLFSFKPARSDILSISSEKLSCHTVWTFGVIVARTKVSNHDKPQLIYLKLYYQYLLIHFTSKRLKHINHLTRHRVTFSEVMIFDLSQAKIHLKLPQANRSRYWSTKSPIVLIHLHLLDEYRIEKRKKSSYHSQRPTSPWLFSTDEIHLYTLTMRSKEEWFYRLQNSTKQKTTASFIDLIEHEFHSQKHISSDITKQTTLSSTSLHDKPWRGLLKTFTERISLFSSKQTDKQNEDCLSLINFLISRCTINFYENPHVRDYLKSKLEHKLKHLKLPYYIQWIRLSHFSFDNTYPIIEDIKQVWFNQNGLWASMNLTYQGNISMEFTIQLNLLQKQVDSNTRSLWFQRIFHFHDDLQVLEKITRKILTITINIRSMNGVLLLNIPSPPSDRLWFGFEDLPAIDFDVDHQHIPSDRSQSSLNTKTNLNKQLNQLQKTINHLLGQWIKKQIYNEYVLPNMYDVCMKWCNNPLEENESLYLKESPINHLRWLNDNDSSEDVHVYRDQTAERVFLIAYWKQKGRFEFHRSASRKQKLLVPKKGFLANKFLVLHRP</sequence>
<evidence type="ECO:0000313" key="11">
    <source>
        <dbReference type="EMBL" id="CAF0931100.1"/>
    </source>
</evidence>
<evidence type="ECO:0000256" key="7">
    <source>
        <dbReference type="ARBA" id="ARBA00023121"/>
    </source>
</evidence>
<comment type="subcellular location">
    <subcellularLocation>
        <location evidence="1">Endoplasmic reticulum membrane</location>
    </subcellularLocation>
</comment>
<dbReference type="GO" id="GO:0005789">
    <property type="term" value="C:endoplasmic reticulum membrane"/>
    <property type="evidence" value="ECO:0007669"/>
    <property type="project" value="UniProtKB-SubCell"/>
</dbReference>
<evidence type="ECO:0000256" key="6">
    <source>
        <dbReference type="ARBA" id="ARBA00023055"/>
    </source>
</evidence>
<dbReference type="GO" id="GO:0008289">
    <property type="term" value="F:lipid binding"/>
    <property type="evidence" value="ECO:0007669"/>
    <property type="project" value="UniProtKB-KW"/>
</dbReference>
<gene>
    <name evidence="11" type="ORF">XAT740_LOCUS9584</name>
</gene>
<keyword evidence="4" id="KW-0256">Endoplasmic reticulum</keyword>